<organism evidence="1 2">
    <name type="scientific">Tectimicrobiota bacterium</name>
    <dbReference type="NCBI Taxonomy" id="2528274"/>
    <lineage>
        <taxon>Bacteria</taxon>
        <taxon>Pseudomonadati</taxon>
        <taxon>Nitrospinota/Tectimicrobiota group</taxon>
        <taxon>Candidatus Tectimicrobiota</taxon>
    </lineage>
</organism>
<name>A0A933EAY9_UNCTE</name>
<dbReference type="Proteomes" id="UP000752292">
    <property type="component" value="Unassembled WGS sequence"/>
</dbReference>
<reference evidence="1" key="1">
    <citation type="submission" date="2020-07" db="EMBL/GenBank/DDBJ databases">
        <title>Huge and variable diversity of episymbiotic CPR bacteria and DPANN archaea in groundwater ecosystems.</title>
        <authorList>
            <person name="He C.Y."/>
            <person name="Keren R."/>
            <person name="Whittaker M."/>
            <person name="Farag I.F."/>
            <person name="Doudna J."/>
            <person name="Cate J.H.D."/>
            <person name="Banfield J.F."/>
        </authorList>
    </citation>
    <scope>NUCLEOTIDE SEQUENCE</scope>
    <source>
        <strain evidence="1">NC_groundwater_1370_Ag_S-0.2um_69_93</strain>
    </source>
</reference>
<evidence type="ECO:0008006" key="3">
    <source>
        <dbReference type="Google" id="ProtNLM"/>
    </source>
</evidence>
<dbReference type="SUPFAM" id="SSF53850">
    <property type="entry name" value="Periplasmic binding protein-like II"/>
    <property type="match status" value="1"/>
</dbReference>
<dbReference type="AlphaFoldDB" id="A0A933EAY9"/>
<proteinExistence type="predicted"/>
<dbReference type="Gene3D" id="3.40.190.10">
    <property type="entry name" value="Periplasmic binding protein-like II"/>
    <property type="match status" value="1"/>
</dbReference>
<gene>
    <name evidence="1" type="ORF">HY618_08825</name>
</gene>
<comment type="caution">
    <text evidence="1">The sequence shown here is derived from an EMBL/GenBank/DDBJ whole genome shotgun (WGS) entry which is preliminary data.</text>
</comment>
<protein>
    <recommendedName>
        <fullName evidence="3">ATP phosphoribosyltransferase</fullName>
    </recommendedName>
</protein>
<sequence length="70" mass="7650">MSAKKEMSPKKKKTASGLAIALPKGRIFREAVQRLLKAGLLSGPISDESRILIQEDAGTGLRVLILRNYD</sequence>
<feature type="non-terminal residue" evidence="1">
    <location>
        <position position="70"/>
    </location>
</feature>
<evidence type="ECO:0000313" key="2">
    <source>
        <dbReference type="Proteomes" id="UP000752292"/>
    </source>
</evidence>
<accession>A0A933EAY9</accession>
<evidence type="ECO:0000313" key="1">
    <source>
        <dbReference type="EMBL" id="MBI4252549.1"/>
    </source>
</evidence>
<dbReference type="EMBL" id="JACQRX010000386">
    <property type="protein sequence ID" value="MBI4252549.1"/>
    <property type="molecule type" value="Genomic_DNA"/>
</dbReference>